<dbReference type="GO" id="GO:0006260">
    <property type="term" value="P:DNA replication"/>
    <property type="evidence" value="ECO:0007669"/>
    <property type="project" value="UniProtKB-UniRule"/>
</dbReference>
<dbReference type="InterPro" id="IPR024704">
    <property type="entry name" value="SMC"/>
</dbReference>
<comment type="similarity">
    <text evidence="7">Belongs to the SMC family.</text>
</comment>
<gene>
    <name evidence="7" type="primary">smc</name>
    <name evidence="9" type="ORF">HNQ46_001340</name>
</gene>
<dbReference type="EMBL" id="JACHHH010000006">
    <property type="protein sequence ID" value="MBB6041360.1"/>
    <property type="molecule type" value="Genomic_DNA"/>
</dbReference>
<dbReference type="NCBIfam" id="TIGR02168">
    <property type="entry name" value="SMC_prok_B"/>
    <property type="match status" value="1"/>
</dbReference>
<dbReference type="AlphaFoldDB" id="A0A7W9W1Y6"/>
<keyword evidence="3 7" id="KW-0547">Nucleotide-binding</keyword>
<evidence type="ECO:0000256" key="6">
    <source>
        <dbReference type="ARBA" id="ARBA00023125"/>
    </source>
</evidence>
<dbReference type="InterPro" id="IPR036277">
    <property type="entry name" value="SMC_hinge_sf"/>
</dbReference>
<comment type="subunit">
    <text evidence="7">Homodimer.</text>
</comment>
<accession>A0A7W9W1Y6</accession>
<evidence type="ECO:0000256" key="1">
    <source>
        <dbReference type="ARBA" id="ARBA00004496"/>
    </source>
</evidence>
<dbReference type="InterPro" id="IPR011890">
    <property type="entry name" value="SMC_prok"/>
</dbReference>
<dbReference type="GO" id="GO:0007062">
    <property type="term" value="P:sister chromatid cohesion"/>
    <property type="evidence" value="ECO:0007669"/>
    <property type="project" value="InterPro"/>
</dbReference>
<evidence type="ECO:0000256" key="5">
    <source>
        <dbReference type="ARBA" id="ARBA00023054"/>
    </source>
</evidence>
<evidence type="ECO:0000256" key="4">
    <source>
        <dbReference type="ARBA" id="ARBA00022840"/>
    </source>
</evidence>
<comment type="subcellular location">
    <subcellularLocation>
        <location evidence="1 7">Cytoplasm</location>
    </subcellularLocation>
</comment>
<dbReference type="FunFam" id="3.40.50.300:FF:000901">
    <property type="entry name" value="Chromosome partition protein Smc"/>
    <property type="match status" value="1"/>
</dbReference>
<dbReference type="SMART" id="SM00968">
    <property type="entry name" value="SMC_hinge"/>
    <property type="match status" value="1"/>
</dbReference>
<evidence type="ECO:0000256" key="2">
    <source>
        <dbReference type="ARBA" id="ARBA00022490"/>
    </source>
</evidence>
<dbReference type="Gene3D" id="3.30.70.1620">
    <property type="match status" value="1"/>
</dbReference>
<dbReference type="GO" id="GO:0030261">
    <property type="term" value="P:chromosome condensation"/>
    <property type="evidence" value="ECO:0007669"/>
    <property type="project" value="InterPro"/>
</dbReference>
<dbReference type="CDD" id="cd03278">
    <property type="entry name" value="ABC_SMC_barmotin"/>
    <property type="match status" value="1"/>
</dbReference>
<dbReference type="Pfam" id="PF02463">
    <property type="entry name" value="SMC_N"/>
    <property type="match status" value="1"/>
</dbReference>
<dbReference type="Gene3D" id="1.20.1060.20">
    <property type="match status" value="1"/>
</dbReference>
<evidence type="ECO:0000256" key="3">
    <source>
        <dbReference type="ARBA" id="ARBA00022741"/>
    </source>
</evidence>
<keyword evidence="6 7" id="KW-0238">DNA-binding</keyword>
<keyword evidence="5 7" id="KW-0175">Coiled coil</keyword>
<name>A0A7W9W1Y6_9FIRM</name>
<dbReference type="InterPro" id="IPR027417">
    <property type="entry name" value="P-loop_NTPase"/>
</dbReference>
<dbReference type="SUPFAM" id="SSF52540">
    <property type="entry name" value="P-loop containing nucleoside triphosphate hydrolases"/>
    <property type="match status" value="1"/>
</dbReference>
<evidence type="ECO:0000256" key="7">
    <source>
        <dbReference type="HAMAP-Rule" id="MF_01894"/>
    </source>
</evidence>
<dbReference type="GO" id="GO:0003677">
    <property type="term" value="F:DNA binding"/>
    <property type="evidence" value="ECO:0007669"/>
    <property type="project" value="UniProtKB-UniRule"/>
</dbReference>
<dbReference type="Pfam" id="PF06470">
    <property type="entry name" value="SMC_hinge"/>
    <property type="match status" value="1"/>
</dbReference>
<feature type="domain" description="SMC hinge" evidence="8">
    <location>
        <begin position="499"/>
        <end position="616"/>
    </location>
</feature>
<keyword evidence="2 7" id="KW-0963">Cytoplasm</keyword>
<dbReference type="HAMAP" id="MF_01894">
    <property type="entry name" value="Smc_prok"/>
    <property type="match status" value="1"/>
</dbReference>
<evidence type="ECO:0000259" key="8">
    <source>
        <dbReference type="SMART" id="SM00968"/>
    </source>
</evidence>
<dbReference type="GO" id="GO:0007059">
    <property type="term" value="P:chromosome segregation"/>
    <property type="evidence" value="ECO:0007669"/>
    <property type="project" value="UniProtKB-UniRule"/>
</dbReference>
<dbReference type="PIRSF" id="PIRSF005719">
    <property type="entry name" value="SMC"/>
    <property type="match status" value="1"/>
</dbReference>
<feature type="coiled-coil region" evidence="7">
    <location>
        <begin position="787"/>
        <end position="849"/>
    </location>
</feature>
<comment type="caution">
    <text evidence="9">The sequence shown here is derived from an EMBL/GenBank/DDBJ whole genome shotgun (WGS) entry which is preliminary data.</text>
</comment>
<dbReference type="SUPFAM" id="SSF75553">
    <property type="entry name" value="Smc hinge domain"/>
    <property type="match status" value="1"/>
</dbReference>
<reference evidence="9 10" key="1">
    <citation type="submission" date="2020-08" db="EMBL/GenBank/DDBJ databases">
        <title>Genomic Encyclopedia of Type Strains, Phase IV (KMG-IV): sequencing the most valuable type-strain genomes for metagenomic binning, comparative biology and taxonomic classification.</title>
        <authorList>
            <person name="Goeker M."/>
        </authorList>
    </citation>
    <scope>NUCLEOTIDE SEQUENCE [LARGE SCALE GENOMIC DNA]</scope>
    <source>
        <strain evidence="9 10">DSM 17245</strain>
    </source>
</reference>
<comment type="domain">
    <text evidence="7">Contains large globular domains required for ATP hydrolysis at each terminus and a third globular domain forming a flexible hinge near the middle of the molecule. These domains are separated by coiled-coil structures.</text>
</comment>
<dbReference type="GO" id="GO:0005737">
    <property type="term" value="C:cytoplasm"/>
    <property type="evidence" value="ECO:0007669"/>
    <property type="project" value="UniProtKB-SubCell"/>
</dbReference>
<dbReference type="InterPro" id="IPR003395">
    <property type="entry name" value="RecF/RecN/SMC_N"/>
</dbReference>
<organism evidence="9 10">
    <name type="scientific">Oribacterium sinus</name>
    <dbReference type="NCBI Taxonomy" id="237576"/>
    <lineage>
        <taxon>Bacteria</taxon>
        <taxon>Bacillati</taxon>
        <taxon>Bacillota</taxon>
        <taxon>Clostridia</taxon>
        <taxon>Lachnospirales</taxon>
        <taxon>Lachnospiraceae</taxon>
        <taxon>Oribacterium</taxon>
    </lineage>
</organism>
<feature type="coiled-coil region" evidence="7">
    <location>
        <begin position="167"/>
        <end position="345"/>
    </location>
</feature>
<keyword evidence="4 7" id="KW-0067">ATP-binding</keyword>
<dbReference type="GO" id="GO:0016887">
    <property type="term" value="F:ATP hydrolysis activity"/>
    <property type="evidence" value="ECO:0007669"/>
    <property type="project" value="InterPro"/>
</dbReference>
<sequence length="1087" mass="124825">MYLKSIEIQGFKSFANKTVLDFSPGITGIVGPNGSGKSNISDAVRWVLGEQKVKQLRGNSMQDVIFSGTALRRAQGYAYVSMCFDNADHALNLPYEEITVSRRLYRSGESEYRLNDAECRLKDIHELFYDTGIGKEGYSLIGQGQIDKILSGKAEERRALFDEAVGIVKFKRRKDISQKKLEEEQANMERIQDILSELEKQLAPLERQSGKAKNYLQLRDKLLLYEANLFLLEMKEAEKGLEELAKKIENLSYYQKEEEEKQNRLTQAFLAMEREGDALEAEEQRIRQREEEYLSEKAEIERRISQLREDISGKESSKKHFQDQIEKLKEESSRLLGKMEDLAATLFAMQEQFSSLLPFSKDKSEVQLDIDFIRSTIKEAERTIQNCFENNFAFEEAPKLSKGEEENLGEQFLAFQEKEEELKKAKEAFQSLLQTMQGLSRELQGKRQELESEKSRLALQERAVENQSLRLDNLENLAERYEGFGNAVRFCMREKDREKGLIGVVAELISVPKDYELALETVLGSGLQQLVCEDEGTAKRLIEKLKRERQGRASFLPLPSLRKNRDEKYDSLKKEAGVIGVFADLIKVPDSCKGLENYLLSRVLLVKSMEEALSLEKKYHHSLRIVTLEGELLQAGGAISGGAYKNNSSLMGRKREMEELKESIEKGKEACNTIRKAVEEKVKACNRLEQELSAKEEERHQQEKGLSELELMLQAKMQLEYQTLSTKTDFLTEQMHGYSDALEKLFAEKFDLEEAEKQSKESVLHQEEEILKLQKKLSDGEKAFSDRKESLQSIQEQKQKIAEKQKAYFAEKEKFAEAQLNQEKEALRLENQKEKLEEQSAKSAQYILEEYGLKFSEVKQYYREELCEDPALSKEIQEMKGNIRSLGPINLDSIQQFEEVSERYSFLHQQVEDLLASEKSLQEIIADLDRGMRKQFHENFSKIQVEFNKVFRVLFGGGQGRLEMEEGEDVLESGIRIVAEPPGKKLQNMMQLSGGEKALTAISLLFALQSLKPSPFCLLDEIEAALDDSNVVRFAEYLHHLIKNTQFIVITHRRGTMERADRLFGVTMQEKGISTLVSVDLVEDQLQ</sequence>
<dbReference type="Proteomes" id="UP000522163">
    <property type="component" value="Unassembled WGS sequence"/>
</dbReference>
<dbReference type="GeneID" id="85014879"/>
<dbReference type="GO" id="GO:0005524">
    <property type="term" value="F:ATP binding"/>
    <property type="evidence" value="ECO:0007669"/>
    <property type="project" value="UniProtKB-UniRule"/>
</dbReference>
<dbReference type="PANTHER" id="PTHR43977">
    <property type="entry name" value="STRUCTURAL MAINTENANCE OF CHROMOSOMES PROTEIN 3"/>
    <property type="match status" value="1"/>
</dbReference>
<dbReference type="RefSeq" id="WP_183683994.1">
    <property type="nucleotide sequence ID" value="NZ_JACHHH010000006.1"/>
</dbReference>
<proteinExistence type="inferred from homology"/>
<dbReference type="InterPro" id="IPR010935">
    <property type="entry name" value="SMC_hinge"/>
</dbReference>
<dbReference type="GO" id="GO:0005694">
    <property type="term" value="C:chromosome"/>
    <property type="evidence" value="ECO:0007669"/>
    <property type="project" value="InterPro"/>
</dbReference>
<comment type="function">
    <text evidence="7">Required for chromosome condensation and partitioning.</text>
</comment>
<dbReference type="Gene3D" id="3.40.50.300">
    <property type="entry name" value="P-loop containing nucleotide triphosphate hydrolases"/>
    <property type="match status" value="2"/>
</dbReference>
<protein>
    <recommendedName>
        <fullName evidence="7">Chromosome partition protein Smc</fullName>
    </recommendedName>
</protein>
<evidence type="ECO:0000313" key="9">
    <source>
        <dbReference type="EMBL" id="MBB6041360.1"/>
    </source>
</evidence>
<feature type="binding site" evidence="7">
    <location>
        <begin position="32"/>
        <end position="39"/>
    </location>
    <ligand>
        <name>ATP</name>
        <dbReference type="ChEBI" id="CHEBI:30616"/>
    </ligand>
</feature>
<evidence type="ECO:0000313" key="10">
    <source>
        <dbReference type="Proteomes" id="UP000522163"/>
    </source>
</evidence>
<feature type="coiled-coil region" evidence="7">
    <location>
        <begin position="650"/>
        <end position="712"/>
    </location>
</feature>
<feature type="coiled-coil region" evidence="7">
    <location>
        <begin position="415"/>
        <end position="477"/>
    </location>
</feature>